<feature type="compositionally biased region" description="Low complexity" evidence="2">
    <location>
        <begin position="119"/>
        <end position="137"/>
    </location>
</feature>
<keyword evidence="6" id="KW-1185">Reference proteome</keyword>
<dbReference type="GeneID" id="91090347"/>
<evidence type="ECO:0000256" key="3">
    <source>
        <dbReference type="SAM" id="SignalP"/>
    </source>
</evidence>
<organism evidence="5 6">
    <name type="scientific">Cryptococcus depauperatus CBS 7841</name>
    <dbReference type="NCBI Taxonomy" id="1295531"/>
    <lineage>
        <taxon>Eukaryota</taxon>
        <taxon>Fungi</taxon>
        <taxon>Dikarya</taxon>
        <taxon>Basidiomycota</taxon>
        <taxon>Agaricomycotina</taxon>
        <taxon>Tremellomycetes</taxon>
        <taxon>Tremellales</taxon>
        <taxon>Cryptococcaceae</taxon>
        <taxon>Cryptococcus</taxon>
    </lineage>
</organism>
<protein>
    <recommendedName>
        <fullName evidence="4">Yeast cell wall synthesis Kre9/Knh1-like N-terminal domain-containing protein</fullName>
    </recommendedName>
</protein>
<dbReference type="Pfam" id="PF10342">
    <property type="entry name" value="Kre9_KNH"/>
    <property type="match status" value="1"/>
</dbReference>
<sequence>MVARSIIALSFAVVVAQAIQITFPSNSSGWNTHGSQMIKWKSVSTDPSNFTIAISQPGSSMNEDIKTDVMTSDGSYVYTPAKDLEAGEGYRISFTSQDGGILAQSNYFSITQGTSTVTPTNATAASSTASTSAASTTMPVTGTAGASTTAKPSSGAKMASVSGLLLLAAGALAMLS</sequence>
<evidence type="ECO:0000256" key="2">
    <source>
        <dbReference type="SAM" id="MobiDB-lite"/>
    </source>
</evidence>
<feature type="signal peptide" evidence="3">
    <location>
        <begin position="1"/>
        <end position="18"/>
    </location>
</feature>
<dbReference type="RefSeq" id="XP_066071594.1">
    <property type="nucleotide sequence ID" value="XM_066215497.1"/>
</dbReference>
<dbReference type="EMBL" id="CP143791">
    <property type="protein sequence ID" value="WVN90894.1"/>
    <property type="molecule type" value="Genomic_DNA"/>
</dbReference>
<dbReference type="AlphaFoldDB" id="A0AAJ8JYZ6"/>
<gene>
    <name evidence="5" type="ORF">L203_106139</name>
</gene>
<reference evidence="5" key="3">
    <citation type="submission" date="2024-01" db="EMBL/GenBank/DDBJ databases">
        <authorList>
            <person name="Coelho M.A."/>
            <person name="David-Palma M."/>
            <person name="Shea T."/>
            <person name="Sun S."/>
            <person name="Cuomo C.A."/>
            <person name="Heitman J."/>
        </authorList>
    </citation>
    <scope>NUCLEOTIDE SEQUENCE</scope>
    <source>
        <strain evidence="5">CBS 7841</strain>
    </source>
</reference>
<keyword evidence="1 3" id="KW-0732">Signal</keyword>
<dbReference type="PANTHER" id="PTHR35185:SF1">
    <property type="entry name" value="UPF0619 GPI-ANCHORED MEMBRANE PROTEIN C1322.10"/>
    <property type="match status" value="1"/>
</dbReference>
<dbReference type="InterPro" id="IPR018466">
    <property type="entry name" value="Kre9/Knh1-like_N"/>
</dbReference>
<proteinExistence type="predicted"/>
<evidence type="ECO:0000313" key="6">
    <source>
        <dbReference type="Proteomes" id="UP000094043"/>
    </source>
</evidence>
<feature type="region of interest" description="Disordered" evidence="2">
    <location>
        <begin position="119"/>
        <end position="155"/>
    </location>
</feature>
<reference evidence="5" key="2">
    <citation type="journal article" date="2022" name="Elife">
        <title>Obligate sexual reproduction of a homothallic fungus closely related to the Cryptococcus pathogenic species complex.</title>
        <authorList>
            <person name="Passer A.R."/>
            <person name="Clancey S.A."/>
            <person name="Shea T."/>
            <person name="David-Palma M."/>
            <person name="Averette A.F."/>
            <person name="Boekhout T."/>
            <person name="Porcel B.M."/>
            <person name="Nowrousian M."/>
            <person name="Cuomo C.A."/>
            <person name="Sun S."/>
            <person name="Heitman J."/>
            <person name="Coelho M.A."/>
        </authorList>
    </citation>
    <scope>NUCLEOTIDE SEQUENCE</scope>
    <source>
        <strain evidence="5">CBS 7841</strain>
    </source>
</reference>
<dbReference type="InterPro" id="IPR052479">
    <property type="entry name" value="GPI-anchor_Adhesion_Reg"/>
</dbReference>
<evidence type="ECO:0000313" key="5">
    <source>
        <dbReference type="EMBL" id="WVN90894.1"/>
    </source>
</evidence>
<accession>A0AAJ8JYZ6</accession>
<reference evidence="5" key="1">
    <citation type="submission" date="2016-06" db="EMBL/GenBank/DDBJ databases">
        <authorList>
            <person name="Cuomo C."/>
            <person name="Litvintseva A."/>
            <person name="Heitman J."/>
            <person name="Chen Y."/>
            <person name="Sun S."/>
            <person name="Springer D."/>
            <person name="Dromer F."/>
            <person name="Young S."/>
            <person name="Zeng Q."/>
            <person name="Chapman S."/>
            <person name="Gujja S."/>
            <person name="Saif S."/>
            <person name="Birren B."/>
        </authorList>
    </citation>
    <scope>NUCLEOTIDE SEQUENCE</scope>
    <source>
        <strain evidence="5">CBS 7841</strain>
    </source>
</reference>
<dbReference type="Proteomes" id="UP000094043">
    <property type="component" value="Chromosome 8"/>
</dbReference>
<evidence type="ECO:0000256" key="1">
    <source>
        <dbReference type="ARBA" id="ARBA00022729"/>
    </source>
</evidence>
<feature type="domain" description="Yeast cell wall synthesis Kre9/Knh1-like N-terminal" evidence="4">
    <location>
        <begin position="24"/>
        <end position="110"/>
    </location>
</feature>
<dbReference type="PANTHER" id="PTHR35185">
    <property type="entry name" value="SERINE/THREONINE-RICH PROTEIN ADG2-RELATED"/>
    <property type="match status" value="1"/>
</dbReference>
<evidence type="ECO:0000259" key="4">
    <source>
        <dbReference type="Pfam" id="PF10342"/>
    </source>
</evidence>
<name>A0AAJ8JYZ6_9TREE</name>
<dbReference type="KEGG" id="cdep:91090347"/>
<feature type="compositionally biased region" description="Polar residues" evidence="2">
    <location>
        <begin position="138"/>
        <end position="152"/>
    </location>
</feature>
<feature type="chain" id="PRO_5042565705" description="Yeast cell wall synthesis Kre9/Knh1-like N-terminal domain-containing protein" evidence="3">
    <location>
        <begin position="19"/>
        <end position="176"/>
    </location>
</feature>